<dbReference type="PIRSF" id="PIRSF017292">
    <property type="entry name" value="UCP017292_Znf_CHY"/>
    <property type="match status" value="1"/>
</dbReference>
<protein>
    <recommendedName>
        <fullName evidence="4">CHY-type domain-containing protein</fullName>
    </recommendedName>
</protein>
<dbReference type="InterPro" id="IPR037274">
    <property type="entry name" value="Znf_CHY_sf"/>
</dbReference>
<dbReference type="PANTHER" id="PTHR28082">
    <property type="entry name" value="ZINC FINGER PROTEIN"/>
    <property type="match status" value="1"/>
</dbReference>
<dbReference type="InterPro" id="IPR008913">
    <property type="entry name" value="Znf_CHY"/>
</dbReference>
<keyword evidence="6" id="KW-1185">Reference proteome</keyword>
<sequence>MMPHVYGSLVDEETRCVHYHTFLDVVAIKFNCCNKYYPCYQCHNEHESHNIKRWPEKEFHTKAIMCGVCKHELSIQDYMMTEVCPNCNAHFNTRCKFHYHLYFELWALRQIGLMSPNIEIKQP</sequence>
<dbReference type="Pfam" id="PF05495">
    <property type="entry name" value="zf-CHY"/>
    <property type="match status" value="1"/>
</dbReference>
<reference evidence="5 6" key="1">
    <citation type="submission" date="2019-04" db="EMBL/GenBank/DDBJ databases">
        <title>Genomic characterization of Staphylococcus petrasii strains.</title>
        <authorList>
            <person name="Vrbovska V."/>
            <person name="Kovarovic V."/>
            <person name="Maslanova I."/>
            <person name="Indrakova A."/>
            <person name="Petras P."/>
            <person name="Sedo O."/>
            <person name="Svec P."/>
            <person name="Fisarova L."/>
            <person name="Sedlacek I."/>
            <person name="Doskar J."/>
            <person name="Pantucek R."/>
        </authorList>
    </citation>
    <scope>NUCLEOTIDE SEQUENCE [LARGE SCALE GENOMIC DNA]</scope>
    <source>
        <strain evidence="5 6">CCM 8421</strain>
    </source>
</reference>
<organism evidence="5 6">
    <name type="scientific">Staphylococcus croceilyticus</name>
    <dbReference type="NCBI Taxonomy" id="319942"/>
    <lineage>
        <taxon>Bacteria</taxon>
        <taxon>Bacillati</taxon>
        <taxon>Bacillota</taxon>
        <taxon>Bacilli</taxon>
        <taxon>Bacillales</taxon>
        <taxon>Staphylococcaceae</taxon>
        <taxon>Staphylococcus</taxon>
    </lineage>
</organism>
<comment type="caution">
    <text evidence="5">The sequence shown here is derived from an EMBL/GenBank/DDBJ whole genome shotgun (WGS) entry which is preliminary data.</text>
</comment>
<keyword evidence="1" id="KW-0479">Metal-binding</keyword>
<keyword evidence="3" id="KW-0862">Zinc</keyword>
<dbReference type="Proteomes" id="UP000298482">
    <property type="component" value="Unassembled WGS sequence"/>
</dbReference>
<keyword evidence="2" id="KW-0863">Zinc-finger</keyword>
<accession>A0ABY2KG01</accession>
<dbReference type="EMBL" id="SRJF01000009">
    <property type="protein sequence ID" value="TGA78198.1"/>
    <property type="molecule type" value="Genomic_DNA"/>
</dbReference>
<dbReference type="InterPro" id="IPR016694">
    <property type="entry name" value="UCP017292"/>
</dbReference>
<evidence type="ECO:0000256" key="1">
    <source>
        <dbReference type="ARBA" id="ARBA00022723"/>
    </source>
</evidence>
<evidence type="ECO:0000256" key="2">
    <source>
        <dbReference type="ARBA" id="ARBA00022771"/>
    </source>
</evidence>
<evidence type="ECO:0000313" key="6">
    <source>
        <dbReference type="Proteomes" id="UP000298482"/>
    </source>
</evidence>
<feature type="domain" description="CHY-type" evidence="4">
    <location>
        <begin position="9"/>
        <end position="89"/>
    </location>
</feature>
<evidence type="ECO:0000313" key="5">
    <source>
        <dbReference type="EMBL" id="TGA78198.1"/>
    </source>
</evidence>
<evidence type="ECO:0000259" key="4">
    <source>
        <dbReference type="PROSITE" id="PS51266"/>
    </source>
</evidence>
<evidence type="ECO:0000256" key="3">
    <source>
        <dbReference type="ARBA" id="ARBA00022833"/>
    </source>
</evidence>
<proteinExistence type="predicted"/>
<dbReference type="PANTHER" id="PTHR28082:SF1">
    <property type="entry name" value="HELPER OF TIM PROTEIN 13"/>
    <property type="match status" value="1"/>
</dbReference>
<dbReference type="PROSITE" id="PS51266">
    <property type="entry name" value="ZF_CHY"/>
    <property type="match status" value="1"/>
</dbReference>
<gene>
    <name evidence="5" type="ORF">E2556_07495</name>
</gene>
<name>A0ABY2KG01_9STAP</name>
<dbReference type="InterPro" id="IPR052604">
    <property type="entry name" value="Mito_Tim_assembly_helper"/>
</dbReference>
<dbReference type="SUPFAM" id="SSF161219">
    <property type="entry name" value="CHY zinc finger-like"/>
    <property type="match status" value="1"/>
</dbReference>